<dbReference type="AlphaFoldDB" id="A0A5S3WIW5"/>
<dbReference type="RefSeq" id="WP_138552791.1">
    <property type="nucleotide sequence ID" value="NZ_PNCH01000046.1"/>
</dbReference>
<sequence length="691" mass="75311">MLRTDLKIFLPELLGNQPNAGGHRTNTPLTNGRLNEVFTAISDVDYARSAFELVKLYPAVATSDDSRLQDARIFLSDQPADPLVTTLLVQSSQLQDSSLLPEMMGMLATAKFHGLATATEEITTGSQEIKIDRVHANLAPTTSRCIEHTGVKPPVETSGHRIVRQQSYGNLYNISIDVPDLVAGRPYFYGTYQKYDYTQRKYVTETLPQTDFELNGTTITNKTQLSSPVRYGEFFNLHYLPSEFFRFHDFVIDGSTLVLGQGERVEPKTVWIKIPNSYSTIIDNGKGELIIAGRLVATIDYDTGVLTALEPIDFDAAGRDLGAIIRTKPTTIQSIQFAVSQDVIPETLYIRCKSMQGTDMSASSDAQGVITGNGITGSLSSSSVINLSFEIDVLPDSVSYDYTDLIYEPVPTPPGGIDRSKLPGNGIVPIFHANNLVNIQSRLRTSHPNLTNGQVINAIIDADWVDILDGNGASLYSADDSNYSYDRQTGAITIKPGIATFTAPYVITTIQSELAMVADIDATTLQTLIPIKRTYPAGSTISSVYMLEDLQAKSVDERTLAAWQNNYEDVGTPASNSINTTQYPIELTNIGCISQRWAIVFTGDGYDVLGEYVGKIYSGAVTEDCAPINPFTAAPYFILRKEALGSGLNPGEAFLFTTQSAARPVMATRSVSPGHSNIEADSSTIAFFGVY</sequence>
<gene>
    <name evidence="1" type="ORF">CWB99_15950</name>
</gene>
<dbReference type="EMBL" id="PNCI01000036">
    <property type="protein sequence ID" value="TMP27209.1"/>
    <property type="molecule type" value="Genomic_DNA"/>
</dbReference>
<evidence type="ECO:0000313" key="1">
    <source>
        <dbReference type="EMBL" id="TMP27209.1"/>
    </source>
</evidence>
<reference evidence="2" key="2">
    <citation type="submission" date="2019-06" db="EMBL/GenBank/DDBJ databases">
        <title>Co-occurence of chitin degradation, pigmentation and bioactivity in marine Pseudoalteromonas.</title>
        <authorList>
            <person name="Sonnenschein E.C."/>
            <person name="Bech P.K."/>
        </authorList>
    </citation>
    <scope>NUCLEOTIDE SEQUENCE [LARGE SCALE GENOMIC DNA]</scope>
    <source>
        <strain evidence="2">S2676</strain>
    </source>
</reference>
<protein>
    <submittedName>
        <fullName evidence="1">Uncharacterized protein</fullName>
    </submittedName>
</protein>
<accession>A0A5S3WIW5</accession>
<dbReference type="Proteomes" id="UP000310249">
    <property type="component" value="Unassembled WGS sequence"/>
</dbReference>
<reference evidence="1 2" key="1">
    <citation type="submission" date="2018-01" db="EMBL/GenBank/DDBJ databases">
        <authorList>
            <person name="Paulsen S."/>
            <person name="Gram L.K."/>
        </authorList>
    </citation>
    <scope>NUCLEOTIDE SEQUENCE [LARGE SCALE GENOMIC DNA]</scope>
    <source>
        <strain evidence="1 2">S2676</strain>
    </source>
</reference>
<proteinExistence type="predicted"/>
<comment type="caution">
    <text evidence="1">The sequence shown here is derived from an EMBL/GenBank/DDBJ whole genome shotgun (WGS) entry which is preliminary data.</text>
</comment>
<name>A0A5S3WIW5_9GAMM</name>
<organism evidence="1 2">
    <name type="scientific">Pseudoalteromonas rubra</name>
    <dbReference type="NCBI Taxonomy" id="43658"/>
    <lineage>
        <taxon>Bacteria</taxon>
        <taxon>Pseudomonadati</taxon>
        <taxon>Pseudomonadota</taxon>
        <taxon>Gammaproteobacteria</taxon>
        <taxon>Alteromonadales</taxon>
        <taxon>Pseudoalteromonadaceae</taxon>
        <taxon>Pseudoalteromonas</taxon>
    </lineage>
</organism>
<evidence type="ECO:0000313" key="2">
    <source>
        <dbReference type="Proteomes" id="UP000310249"/>
    </source>
</evidence>
<dbReference type="OrthoDB" id="8477619at2"/>